<evidence type="ECO:0000256" key="1">
    <source>
        <dbReference type="SAM" id="Phobius"/>
    </source>
</evidence>
<keyword evidence="1" id="KW-1133">Transmembrane helix</keyword>
<accession>A0A1C3WRE7</accession>
<evidence type="ECO:0000259" key="2">
    <source>
        <dbReference type="Pfam" id="PF00535"/>
    </source>
</evidence>
<dbReference type="GO" id="GO:0016740">
    <property type="term" value="F:transferase activity"/>
    <property type="evidence" value="ECO:0007669"/>
    <property type="project" value="UniProtKB-KW"/>
</dbReference>
<dbReference type="Pfam" id="PF00535">
    <property type="entry name" value="Glycos_transf_2"/>
    <property type="match status" value="1"/>
</dbReference>
<dbReference type="CDD" id="cd04187">
    <property type="entry name" value="DPM1_like_bac"/>
    <property type="match status" value="1"/>
</dbReference>
<keyword evidence="3" id="KW-0808">Transferase</keyword>
<dbReference type="Proteomes" id="UP000199184">
    <property type="component" value="Unassembled WGS sequence"/>
</dbReference>
<sequence length="319" mass="35941">MGLVKYSVIIPVYKNEASIPRLLAALKALNCDLAGQLEAVFVVDGSPDGSYRMLKSEMDRLDLPMQLLVHSRNFGSFAAIRSGLAAARGEYLAVMAADLQEPPSLLLDFYRSLEAEECDVAIGVRLKRNDPMLSRLAARLFWGAYRRWIMPDMPEGGVDVFGCNRAFRDRLLHLEEARSSLIALVFWLGFRRKQFPYERQARQEGRSSWTLSKKLDYMLDSIFSFTDYPIRLLTRVGAFGTFLSVVISSIVVAGRLLEIIEVPGYAALMIAIMFWGTVNLLGIGLVGTYAWRGYENSKRRPLSIVAIRHVNYRTDNADP</sequence>
<keyword evidence="1" id="KW-0812">Transmembrane</keyword>
<dbReference type="PANTHER" id="PTHR48090">
    <property type="entry name" value="UNDECAPRENYL-PHOSPHATE 4-DEOXY-4-FORMAMIDO-L-ARABINOSE TRANSFERASE-RELATED"/>
    <property type="match status" value="1"/>
</dbReference>
<dbReference type="GO" id="GO:0005886">
    <property type="term" value="C:plasma membrane"/>
    <property type="evidence" value="ECO:0007669"/>
    <property type="project" value="TreeGrafter"/>
</dbReference>
<dbReference type="PANTHER" id="PTHR48090:SF8">
    <property type="entry name" value="GLYCOSYLTRANSFERASE CSBB-RELATED"/>
    <property type="match status" value="1"/>
</dbReference>
<dbReference type="AlphaFoldDB" id="A0A1C3WRE7"/>
<dbReference type="EMBL" id="FMAI01000009">
    <property type="protein sequence ID" value="SCB42607.1"/>
    <property type="molecule type" value="Genomic_DNA"/>
</dbReference>
<protein>
    <submittedName>
        <fullName evidence="3">Glycosyltransferase involved in cell wall bisynthesis</fullName>
    </submittedName>
</protein>
<feature type="transmembrane region" description="Helical" evidence="1">
    <location>
        <begin position="232"/>
        <end position="253"/>
    </location>
</feature>
<organism evidence="3 4">
    <name type="scientific">Bradyrhizobium shewense</name>
    <dbReference type="NCBI Taxonomy" id="1761772"/>
    <lineage>
        <taxon>Bacteria</taxon>
        <taxon>Pseudomonadati</taxon>
        <taxon>Pseudomonadota</taxon>
        <taxon>Alphaproteobacteria</taxon>
        <taxon>Hyphomicrobiales</taxon>
        <taxon>Nitrobacteraceae</taxon>
        <taxon>Bradyrhizobium</taxon>
    </lineage>
</organism>
<keyword evidence="4" id="KW-1185">Reference proteome</keyword>
<dbReference type="InterPro" id="IPR029044">
    <property type="entry name" value="Nucleotide-diphossugar_trans"/>
</dbReference>
<dbReference type="SUPFAM" id="SSF53448">
    <property type="entry name" value="Nucleotide-diphospho-sugar transferases"/>
    <property type="match status" value="1"/>
</dbReference>
<feature type="domain" description="Glycosyltransferase 2-like" evidence="2">
    <location>
        <begin position="7"/>
        <end position="170"/>
    </location>
</feature>
<gene>
    <name evidence="3" type="ORF">GA0061098_1009148</name>
</gene>
<name>A0A1C3WRE7_9BRAD</name>
<feature type="transmembrane region" description="Helical" evidence="1">
    <location>
        <begin position="265"/>
        <end position="291"/>
    </location>
</feature>
<dbReference type="Gene3D" id="3.90.550.10">
    <property type="entry name" value="Spore Coat Polysaccharide Biosynthesis Protein SpsA, Chain A"/>
    <property type="match status" value="1"/>
</dbReference>
<reference evidence="4" key="1">
    <citation type="submission" date="2016-08" db="EMBL/GenBank/DDBJ databases">
        <authorList>
            <person name="Varghese N."/>
            <person name="Submissions Spin"/>
        </authorList>
    </citation>
    <scope>NUCLEOTIDE SEQUENCE [LARGE SCALE GENOMIC DNA]</scope>
    <source>
        <strain evidence="4">ERR11</strain>
    </source>
</reference>
<proteinExistence type="predicted"/>
<evidence type="ECO:0000313" key="3">
    <source>
        <dbReference type="EMBL" id="SCB42607.1"/>
    </source>
</evidence>
<dbReference type="InterPro" id="IPR050256">
    <property type="entry name" value="Glycosyltransferase_2"/>
</dbReference>
<evidence type="ECO:0000313" key="4">
    <source>
        <dbReference type="Proteomes" id="UP000199184"/>
    </source>
</evidence>
<keyword evidence="1" id="KW-0472">Membrane</keyword>
<dbReference type="InterPro" id="IPR001173">
    <property type="entry name" value="Glyco_trans_2-like"/>
</dbReference>